<dbReference type="PANTHER" id="PTHR34387:SF1">
    <property type="entry name" value="PERIPLASMIC IMMUNOGENIC PROTEIN"/>
    <property type="match status" value="1"/>
</dbReference>
<dbReference type="Proteomes" id="UP000552587">
    <property type="component" value="Unassembled WGS sequence"/>
</dbReference>
<reference evidence="2 3" key="1">
    <citation type="submission" date="2020-07" db="EMBL/GenBank/DDBJ databases">
        <authorList>
            <person name="Xu S."/>
            <person name="Li A."/>
        </authorList>
    </citation>
    <scope>NUCLEOTIDE SEQUENCE [LARGE SCALE GENOMIC DNA]</scope>
    <source>
        <strain evidence="2 3">SG-8</strain>
    </source>
</reference>
<dbReference type="GO" id="GO:0006974">
    <property type="term" value="P:DNA damage response"/>
    <property type="evidence" value="ECO:0007669"/>
    <property type="project" value="TreeGrafter"/>
</dbReference>
<dbReference type="Gene3D" id="3.30.70.2970">
    <property type="entry name" value="Protein of unknown function (DUF541), domain 2"/>
    <property type="match status" value="1"/>
</dbReference>
<feature type="chain" id="PRO_5030908515" evidence="1">
    <location>
        <begin position="29"/>
        <end position="244"/>
    </location>
</feature>
<gene>
    <name evidence="2" type="ORF">H4F99_13050</name>
</gene>
<organism evidence="2 3">
    <name type="scientific">Marilutibacter penaei</name>
    <dbReference type="NCBI Taxonomy" id="2759900"/>
    <lineage>
        <taxon>Bacteria</taxon>
        <taxon>Pseudomonadati</taxon>
        <taxon>Pseudomonadota</taxon>
        <taxon>Gammaproteobacteria</taxon>
        <taxon>Lysobacterales</taxon>
        <taxon>Lysobacteraceae</taxon>
        <taxon>Marilutibacter</taxon>
    </lineage>
</organism>
<comment type="caution">
    <text evidence="2">The sequence shown here is derived from an EMBL/GenBank/DDBJ whole genome shotgun (WGS) entry which is preliminary data.</text>
</comment>
<keyword evidence="3" id="KW-1185">Reference proteome</keyword>
<sequence length="244" mass="25244">MEPSMKRSTPLLFATLLALGALPMSPRAQTLPHAVAPDGTLLSVSATGEARRNPDIATLSTGVVTRAAGADAAMQANATQMEAVMAALRGAGIAARDIRTSGVNLYPQYRHEGDTPTITGYQASNTVDVTVRDIGSLGEVIGTLVDAGANQVHGPSFDVDDKTGALDEARRDAVEQARARAAVYADALGLRVRRIVSLGEGGGRMPGPVPMMAMARAEKAASPPISPGESTLSVTLDVVFELGR</sequence>
<evidence type="ECO:0000256" key="1">
    <source>
        <dbReference type="SAM" id="SignalP"/>
    </source>
</evidence>
<dbReference type="InterPro" id="IPR052022">
    <property type="entry name" value="26kDa_periplasmic_antigen"/>
</dbReference>
<evidence type="ECO:0000313" key="2">
    <source>
        <dbReference type="EMBL" id="MBB1089406.1"/>
    </source>
</evidence>
<feature type="signal peptide" evidence="1">
    <location>
        <begin position="1"/>
        <end position="28"/>
    </location>
</feature>
<dbReference type="AlphaFoldDB" id="A0A7W3U5Q1"/>
<dbReference type="InterPro" id="IPR007497">
    <property type="entry name" value="SIMPL/DUF541"/>
</dbReference>
<dbReference type="Pfam" id="PF04402">
    <property type="entry name" value="SIMPL"/>
    <property type="match status" value="1"/>
</dbReference>
<evidence type="ECO:0000313" key="3">
    <source>
        <dbReference type="Proteomes" id="UP000552587"/>
    </source>
</evidence>
<keyword evidence="1" id="KW-0732">Signal</keyword>
<protein>
    <submittedName>
        <fullName evidence="2">SIMPL domain-containing protein</fullName>
    </submittedName>
</protein>
<dbReference type="Gene3D" id="3.30.110.170">
    <property type="entry name" value="Protein of unknown function (DUF541), domain 1"/>
    <property type="match status" value="1"/>
</dbReference>
<proteinExistence type="predicted"/>
<dbReference type="EMBL" id="JACHTE010000009">
    <property type="protein sequence ID" value="MBB1089406.1"/>
    <property type="molecule type" value="Genomic_DNA"/>
</dbReference>
<accession>A0A7W3U5Q1</accession>
<dbReference type="PANTHER" id="PTHR34387">
    <property type="entry name" value="SLR1258 PROTEIN"/>
    <property type="match status" value="1"/>
</dbReference>
<name>A0A7W3U5Q1_9GAMM</name>